<evidence type="ECO:0000256" key="3">
    <source>
        <dbReference type="ARBA" id="ARBA00012517"/>
    </source>
</evidence>
<keyword evidence="14" id="KW-0460">Magnesium</keyword>
<dbReference type="Pfam" id="PF00702">
    <property type="entry name" value="Hydrolase"/>
    <property type="match status" value="1"/>
</dbReference>
<dbReference type="InterPro" id="IPR006122">
    <property type="entry name" value="HMA_Cu_ion-bd"/>
</dbReference>
<evidence type="ECO:0000256" key="1">
    <source>
        <dbReference type="ARBA" id="ARBA00004651"/>
    </source>
</evidence>
<dbReference type="FunFam" id="3.40.50.1000:FF:000144">
    <property type="entry name" value="copper-transporting ATPase 1 isoform X2"/>
    <property type="match status" value="1"/>
</dbReference>
<proteinExistence type="inferred from homology"/>
<dbReference type="Proteomes" id="UP000070394">
    <property type="component" value="Unassembled WGS sequence"/>
</dbReference>
<dbReference type="InterPro" id="IPR006121">
    <property type="entry name" value="HMA_dom"/>
</dbReference>
<dbReference type="Gene3D" id="2.70.150.10">
    <property type="entry name" value="Calcium-transporting ATPase, cytoplasmic transduction domain A"/>
    <property type="match status" value="1"/>
</dbReference>
<keyword evidence="10" id="KW-0677">Repeat</keyword>
<dbReference type="Gene3D" id="3.40.50.1000">
    <property type="entry name" value="HAD superfamily/HAD-like"/>
    <property type="match status" value="1"/>
</dbReference>
<keyword evidence="8 23" id="KW-0812">Transmembrane</keyword>
<dbReference type="InterPro" id="IPR036163">
    <property type="entry name" value="HMA_dom_sf"/>
</dbReference>
<protein>
    <recommendedName>
        <fullName evidence="4">Copper-exporting P-type ATPase</fullName>
        <ecNumber evidence="3">7.2.2.8</ecNumber>
    </recommendedName>
    <alternativeName>
        <fullName evidence="20">Copper-exporting P-type ATPase A</fullName>
    </alternativeName>
    <alternativeName>
        <fullName evidence="21">Cu(+)-exporting ATPase</fullName>
    </alternativeName>
</protein>
<dbReference type="InterPro" id="IPR018303">
    <property type="entry name" value="ATPase_P-typ_P_site"/>
</dbReference>
<evidence type="ECO:0000256" key="13">
    <source>
        <dbReference type="ARBA" id="ARBA00022840"/>
    </source>
</evidence>
<dbReference type="CDD" id="cd00371">
    <property type="entry name" value="HMA"/>
    <property type="match status" value="2"/>
</dbReference>
<dbReference type="FunFam" id="3.30.70.100:FF:000005">
    <property type="entry name" value="Copper-exporting P-type ATPase A"/>
    <property type="match status" value="1"/>
</dbReference>
<evidence type="ECO:0000256" key="23">
    <source>
        <dbReference type="RuleBase" id="RU362081"/>
    </source>
</evidence>
<dbReference type="OrthoDB" id="9813266at2"/>
<dbReference type="Gene3D" id="3.30.70.100">
    <property type="match status" value="2"/>
</dbReference>
<dbReference type="SUPFAM" id="SSF81665">
    <property type="entry name" value="Calcium ATPase, transmembrane domain M"/>
    <property type="match status" value="1"/>
</dbReference>
<feature type="transmembrane region" description="Helical" evidence="23">
    <location>
        <begin position="130"/>
        <end position="147"/>
    </location>
</feature>
<evidence type="ECO:0000256" key="22">
    <source>
        <dbReference type="ARBA" id="ARBA00049289"/>
    </source>
</evidence>
<dbReference type="NCBIfam" id="TIGR01511">
    <property type="entry name" value="ATPase-IB1_Cu"/>
    <property type="match status" value="1"/>
</dbReference>
<dbReference type="NCBIfam" id="TIGR01494">
    <property type="entry name" value="ATPase_P-type"/>
    <property type="match status" value="1"/>
</dbReference>
<dbReference type="InterPro" id="IPR023299">
    <property type="entry name" value="ATPase_P-typ_cyto_dom_N"/>
</dbReference>
<dbReference type="GO" id="GO:0055070">
    <property type="term" value="P:copper ion homeostasis"/>
    <property type="evidence" value="ECO:0007669"/>
    <property type="project" value="TreeGrafter"/>
</dbReference>
<dbReference type="SUPFAM" id="SSF55008">
    <property type="entry name" value="HMA, heavy metal-associated domain"/>
    <property type="match status" value="2"/>
</dbReference>
<evidence type="ECO:0000256" key="21">
    <source>
        <dbReference type="ARBA" id="ARBA00033239"/>
    </source>
</evidence>
<comment type="similarity">
    <text evidence="2 23">Belongs to the cation transport ATPase (P-type) (TC 3.A.3) family. Type IB subfamily.</text>
</comment>
<dbReference type="SUPFAM" id="SSF56784">
    <property type="entry name" value="HAD-like"/>
    <property type="match status" value="1"/>
</dbReference>
<evidence type="ECO:0000313" key="26">
    <source>
        <dbReference type="Proteomes" id="UP000070394"/>
    </source>
</evidence>
<keyword evidence="18" id="KW-0406">Ion transport</keyword>
<reference evidence="26" key="1">
    <citation type="submission" date="2016-01" db="EMBL/GenBank/DDBJ databases">
        <authorList>
            <person name="Mitreva M."/>
            <person name="Pepin K.H."/>
            <person name="Mihindukulasuriya K.A."/>
            <person name="Fulton R."/>
            <person name="Fronick C."/>
            <person name="O'Laughlin M."/>
            <person name="Miner T."/>
            <person name="Herter B."/>
            <person name="Rosa B.A."/>
            <person name="Cordes M."/>
            <person name="Tomlinson C."/>
            <person name="Wollam A."/>
            <person name="Palsikar V.B."/>
            <person name="Mardis E.R."/>
            <person name="Wilson R.K."/>
        </authorList>
    </citation>
    <scope>NUCLEOTIDE SEQUENCE [LARGE SCALE GENOMIC DNA]</scope>
    <source>
        <strain evidence="26">DNF00896</strain>
    </source>
</reference>
<feature type="transmembrane region" description="Helical" evidence="23">
    <location>
        <begin position="731"/>
        <end position="750"/>
    </location>
</feature>
<dbReference type="SFLD" id="SFLDG00002">
    <property type="entry name" value="C1.7:_P-type_atpase_like"/>
    <property type="match status" value="1"/>
</dbReference>
<evidence type="ECO:0000256" key="14">
    <source>
        <dbReference type="ARBA" id="ARBA00022842"/>
    </source>
</evidence>
<feature type="transmembrane region" description="Helical" evidence="23">
    <location>
        <begin position="703"/>
        <end position="725"/>
    </location>
</feature>
<evidence type="ECO:0000256" key="11">
    <source>
        <dbReference type="ARBA" id="ARBA00022741"/>
    </source>
</evidence>
<dbReference type="AlphaFoldDB" id="A0A133ZIW1"/>
<dbReference type="GO" id="GO:0005886">
    <property type="term" value="C:plasma membrane"/>
    <property type="evidence" value="ECO:0007669"/>
    <property type="project" value="UniProtKB-SubCell"/>
</dbReference>
<keyword evidence="11 23" id="KW-0547">Nucleotide-binding</keyword>
<dbReference type="PROSITE" id="PS01047">
    <property type="entry name" value="HMA_1"/>
    <property type="match status" value="1"/>
</dbReference>
<keyword evidence="26" id="KW-1185">Reference proteome</keyword>
<dbReference type="InterPro" id="IPR059000">
    <property type="entry name" value="ATPase_P-type_domA"/>
</dbReference>
<evidence type="ECO:0000256" key="6">
    <source>
        <dbReference type="ARBA" id="ARBA00022475"/>
    </source>
</evidence>
<keyword evidence="6 23" id="KW-1003">Cell membrane</keyword>
<feature type="transmembrane region" description="Helical" evidence="23">
    <location>
        <begin position="101"/>
        <end position="124"/>
    </location>
</feature>
<keyword evidence="9 23" id="KW-0479">Metal-binding</keyword>
<dbReference type="InterPro" id="IPR044492">
    <property type="entry name" value="P_typ_ATPase_HD_dom"/>
</dbReference>
<dbReference type="PANTHER" id="PTHR43520">
    <property type="entry name" value="ATP7, ISOFORM B"/>
    <property type="match status" value="1"/>
</dbReference>
<evidence type="ECO:0000256" key="5">
    <source>
        <dbReference type="ARBA" id="ARBA00022448"/>
    </source>
</evidence>
<evidence type="ECO:0000256" key="10">
    <source>
        <dbReference type="ARBA" id="ARBA00022737"/>
    </source>
</evidence>
<dbReference type="GO" id="GO:0016887">
    <property type="term" value="F:ATP hydrolysis activity"/>
    <property type="evidence" value="ECO:0007669"/>
    <property type="project" value="InterPro"/>
</dbReference>
<evidence type="ECO:0000256" key="12">
    <source>
        <dbReference type="ARBA" id="ARBA00022796"/>
    </source>
</evidence>
<dbReference type="SFLD" id="SFLDS00003">
    <property type="entry name" value="Haloacid_Dehalogenase"/>
    <property type="match status" value="1"/>
</dbReference>
<comment type="caution">
    <text evidence="25">The sequence shown here is derived from an EMBL/GenBank/DDBJ whole genome shotgun (WGS) entry which is preliminary data.</text>
</comment>
<comment type="catalytic activity">
    <reaction evidence="22">
        <text>Cu(+)(in) + ATP + H2O = Cu(+)(out) + ADP + phosphate + H(+)</text>
        <dbReference type="Rhea" id="RHEA:25792"/>
        <dbReference type="ChEBI" id="CHEBI:15377"/>
        <dbReference type="ChEBI" id="CHEBI:15378"/>
        <dbReference type="ChEBI" id="CHEBI:30616"/>
        <dbReference type="ChEBI" id="CHEBI:43474"/>
        <dbReference type="ChEBI" id="CHEBI:49552"/>
        <dbReference type="ChEBI" id="CHEBI:456216"/>
        <dbReference type="EC" id="7.2.2.8"/>
    </reaction>
</comment>
<gene>
    <name evidence="25" type="ORF">HMPREF1866_02172</name>
</gene>
<name>A0A133ZIW1_9FIRM</name>
<evidence type="ECO:0000256" key="16">
    <source>
        <dbReference type="ARBA" id="ARBA00022989"/>
    </source>
</evidence>
<dbReference type="InterPro" id="IPR023214">
    <property type="entry name" value="HAD_sf"/>
</dbReference>
<dbReference type="PATRIC" id="fig|467210.3.peg.2150"/>
<dbReference type="PRINTS" id="PR00943">
    <property type="entry name" value="CUATPASE"/>
</dbReference>
<dbReference type="InterPro" id="IPR008250">
    <property type="entry name" value="ATPase_P-typ_transduc_dom_A_sf"/>
</dbReference>
<feature type="transmembrane region" description="Helical" evidence="23">
    <location>
        <begin position="359"/>
        <end position="381"/>
    </location>
</feature>
<dbReference type="GO" id="GO:0005507">
    <property type="term" value="F:copper ion binding"/>
    <property type="evidence" value="ECO:0007669"/>
    <property type="project" value="InterPro"/>
</dbReference>
<keyword evidence="19 23" id="KW-0472">Membrane</keyword>
<dbReference type="STRING" id="467210.HMPREF1866_02172"/>
<evidence type="ECO:0000256" key="4">
    <source>
        <dbReference type="ARBA" id="ARBA00015102"/>
    </source>
</evidence>
<keyword evidence="16 23" id="KW-1133">Transmembrane helix</keyword>
<dbReference type="PROSITE" id="PS50846">
    <property type="entry name" value="HMA_2"/>
    <property type="match status" value="2"/>
</dbReference>
<organism evidence="25 26">
    <name type="scientific">Lachnoanaerobaculum saburreum</name>
    <dbReference type="NCBI Taxonomy" id="467210"/>
    <lineage>
        <taxon>Bacteria</taxon>
        <taxon>Bacillati</taxon>
        <taxon>Bacillota</taxon>
        <taxon>Clostridia</taxon>
        <taxon>Lachnospirales</taxon>
        <taxon>Lachnospiraceae</taxon>
        <taxon>Lachnoanaerobaculum</taxon>
    </lineage>
</organism>
<evidence type="ECO:0000256" key="20">
    <source>
        <dbReference type="ARBA" id="ARBA00029719"/>
    </source>
</evidence>
<evidence type="ECO:0000256" key="2">
    <source>
        <dbReference type="ARBA" id="ARBA00006024"/>
    </source>
</evidence>
<feature type="transmembrane region" description="Helical" evidence="23">
    <location>
        <begin position="168"/>
        <end position="187"/>
    </location>
</feature>
<evidence type="ECO:0000256" key="17">
    <source>
        <dbReference type="ARBA" id="ARBA00023008"/>
    </source>
</evidence>
<keyword evidence="17" id="KW-0186">Copper</keyword>
<dbReference type="EMBL" id="LSDA01000113">
    <property type="protein sequence ID" value="KXB55367.1"/>
    <property type="molecule type" value="Genomic_DNA"/>
</dbReference>
<dbReference type="FunFam" id="2.70.150.10:FF:000002">
    <property type="entry name" value="Copper-transporting ATPase 1, putative"/>
    <property type="match status" value="1"/>
</dbReference>
<feature type="domain" description="HMA" evidence="24">
    <location>
        <begin position="2"/>
        <end position="68"/>
    </location>
</feature>
<dbReference type="InterPro" id="IPR027256">
    <property type="entry name" value="P-typ_ATPase_IB"/>
</dbReference>
<dbReference type="Gene3D" id="3.40.1110.10">
    <property type="entry name" value="Calcium-transporting ATPase, cytoplasmic domain N"/>
    <property type="match status" value="1"/>
</dbReference>
<dbReference type="InterPro" id="IPR001757">
    <property type="entry name" value="P_typ_ATPase"/>
</dbReference>
<feature type="transmembrane region" description="Helical" evidence="23">
    <location>
        <begin position="207"/>
        <end position="225"/>
    </location>
</feature>
<dbReference type="GO" id="GO:0140581">
    <property type="term" value="F:P-type monovalent copper transporter activity"/>
    <property type="evidence" value="ECO:0007669"/>
    <property type="project" value="UniProtKB-EC"/>
</dbReference>
<evidence type="ECO:0000256" key="15">
    <source>
        <dbReference type="ARBA" id="ARBA00022967"/>
    </source>
</evidence>
<feature type="domain" description="HMA" evidence="24">
    <location>
        <begin position="785"/>
        <end position="850"/>
    </location>
</feature>
<keyword evidence="5" id="KW-0813">Transport</keyword>
<keyword evidence="15" id="KW-1278">Translocase</keyword>
<evidence type="ECO:0000256" key="7">
    <source>
        <dbReference type="ARBA" id="ARBA00022553"/>
    </source>
</evidence>
<evidence type="ECO:0000313" key="25">
    <source>
        <dbReference type="EMBL" id="KXB55367.1"/>
    </source>
</evidence>
<accession>A0A133ZIW1</accession>
<dbReference type="Pfam" id="PF00403">
    <property type="entry name" value="HMA"/>
    <property type="match status" value="2"/>
</dbReference>
<feature type="transmembrane region" description="Helical" evidence="23">
    <location>
        <begin position="393"/>
        <end position="414"/>
    </location>
</feature>
<evidence type="ECO:0000259" key="24">
    <source>
        <dbReference type="PROSITE" id="PS50846"/>
    </source>
</evidence>
<keyword evidence="13 23" id="KW-0067">ATP-binding</keyword>
<evidence type="ECO:0000256" key="19">
    <source>
        <dbReference type="ARBA" id="ARBA00023136"/>
    </source>
</evidence>
<dbReference type="GO" id="GO:0005524">
    <property type="term" value="F:ATP binding"/>
    <property type="evidence" value="ECO:0007669"/>
    <property type="project" value="UniProtKB-UniRule"/>
</dbReference>
<dbReference type="InterPro" id="IPR017969">
    <property type="entry name" value="Heavy-metal-associated_CS"/>
</dbReference>
<dbReference type="Pfam" id="PF00122">
    <property type="entry name" value="E1-E2_ATPase"/>
    <property type="match status" value="1"/>
</dbReference>
<dbReference type="PRINTS" id="PR00119">
    <property type="entry name" value="CATATPASE"/>
</dbReference>
<sequence length="850" mass="90545">MTKEKYNVTGMSCAACSAKVEKTVNKLAGMDKASVNLLTNSMQVEYDEKKLGPDDIIKSIVNAGYGASLAGDTKEKAKDKSIKKTNDDAISSMKFRLKVSVIFLAILMYFSMGSMIGLPLPSFLSGAGNPVGFALTQLLLVLPVMYVNRKYYISGFKSLGHFSPNMDTLVAVGTIAAFIYGVIAIYVMGYALSNGDMNTVAEYRKNLYFESVSMILTLITLGKFFETGSKARTTDAISKLVDLSPKRANVIRDGVEENILTEDVRVGDIVVIRPGESIPVDGIIIEGSTSVDESAITGESIPVQKDKGDKLIGATINKNGSVKIKASEVGEDTAISRIIALVEEASSSKAPIAKMADKVAGVFVPVVMGIALVTFIVWLVLGYDFSFALNRAIAVLVISCPCSLGLATPVAIMVGTGKGAENGILIKSADALETTHSIDTVVLDKTGTVTKGKPVVTDIIGFDIDDNEFLKLAASVESASEHPLAEAIVEKAKEENLTFSSPESFTAQSGRGIRADIDGKKIVAGNEQAIREAVGNNSGFDSVFEKGNELASQGKTPMYFMANDKLIGIIAVADTIKDDSKEAIEALKARNIDVVLLTGDHKNTATAIAKQAGINKVIAEVLPTDKEEHVRKLMEAGHKVAMVGDGINDSPALARADVGIAIGAGTDVAIESADIVLMHSSLKDVATAIDLSKAVIRNIKQNLFWAFFYNSVGIPLAAGVFYLSLGWKLSPMFGAAAMGMSSVCVVSNALRLRGFKPKNIKNNKSGNDEIVLIENNEKKKEGKTMTTVINVNGMMCEHCKATVEKVTKAVEGVSNSIVNLDEKNVTIEYAEGTDLEKVKKAITDAGYEVV</sequence>
<dbReference type="PANTHER" id="PTHR43520:SF8">
    <property type="entry name" value="P-TYPE CU(+) TRANSPORTER"/>
    <property type="match status" value="1"/>
</dbReference>
<evidence type="ECO:0000256" key="9">
    <source>
        <dbReference type="ARBA" id="ARBA00022723"/>
    </source>
</evidence>
<dbReference type="RefSeq" id="WP_060931797.1">
    <property type="nucleotide sequence ID" value="NZ_KQ959840.1"/>
</dbReference>
<keyword evidence="12" id="KW-0187">Copper transport</keyword>
<dbReference type="CDD" id="cd02094">
    <property type="entry name" value="P-type_ATPase_Cu-like"/>
    <property type="match status" value="1"/>
</dbReference>
<keyword evidence="7" id="KW-0597">Phosphoprotein</keyword>
<dbReference type="SFLD" id="SFLDF00027">
    <property type="entry name" value="p-type_atpase"/>
    <property type="match status" value="1"/>
</dbReference>
<dbReference type="InterPro" id="IPR036412">
    <property type="entry name" value="HAD-like_sf"/>
</dbReference>
<dbReference type="EC" id="7.2.2.8" evidence="3"/>
<dbReference type="PROSITE" id="PS00154">
    <property type="entry name" value="ATPASE_E1_E2"/>
    <property type="match status" value="1"/>
</dbReference>
<dbReference type="SUPFAM" id="SSF81653">
    <property type="entry name" value="Calcium ATPase, transduction domain A"/>
    <property type="match status" value="1"/>
</dbReference>
<evidence type="ECO:0000256" key="8">
    <source>
        <dbReference type="ARBA" id="ARBA00022692"/>
    </source>
</evidence>
<comment type="subcellular location">
    <subcellularLocation>
        <location evidence="1">Cell membrane</location>
        <topology evidence="1">Multi-pass membrane protein</topology>
    </subcellularLocation>
</comment>
<dbReference type="NCBIfam" id="TIGR00003">
    <property type="entry name" value="copper ion binding protein"/>
    <property type="match status" value="2"/>
</dbReference>
<dbReference type="InterPro" id="IPR023298">
    <property type="entry name" value="ATPase_P-typ_TM_dom_sf"/>
</dbReference>
<evidence type="ECO:0000256" key="18">
    <source>
        <dbReference type="ARBA" id="ARBA00023065"/>
    </source>
</evidence>
<dbReference type="GO" id="GO:0043682">
    <property type="term" value="F:P-type divalent copper transporter activity"/>
    <property type="evidence" value="ECO:0007669"/>
    <property type="project" value="TreeGrafter"/>
</dbReference>
<dbReference type="NCBIfam" id="TIGR01525">
    <property type="entry name" value="ATPase-IB_hvy"/>
    <property type="match status" value="1"/>
</dbReference>